<dbReference type="PANTHER" id="PTHR12191">
    <property type="entry name" value="SOLUTE CARRIER FAMILY 39"/>
    <property type="match status" value="1"/>
</dbReference>
<feature type="compositionally biased region" description="Polar residues" evidence="6">
    <location>
        <begin position="167"/>
        <end position="182"/>
    </location>
</feature>
<keyword evidence="4 7" id="KW-1133">Transmembrane helix</keyword>
<protein>
    <submittedName>
        <fullName evidence="8">Zinc transporter ZIP10</fullName>
    </submittedName>
</protein>
<dbReference type="AlphaFoldDB" id="A0A7D9J920"/>
<feature type="transmembrane region" description="Helical" evidence="7">
    <location>
        <begin position="357"/>
        <end position="377"/>
    </location>
</feature>
<comment type="caution">
    <text evidence="8">The sequence shown here is derived from an EMBL/GenBank/DDBJ whole genome shotgun (WGS) entry which is preliminary data.</text>
</comment>
<feature type="region of interest" description="Disordered" evidence="6">
    <location>
        <begin position="107"/>
        <end position="221"/>
    </location>
</feature>
<dbReference type="GO" id="GO:0071578">
    <property type="term" value="P:zinc ion import across plasma membrane"/>
    <property type="evidence" value="ECO:0007669"/>
    <property type="project" value="TreeGrafter"/>
</dbReference>
<proteinExistence type="inferred from homology"/>
<gene>
    <name evidence="8" type="ORF">PACLA_8A053286</name>
</gene>
<feature type="transmembrane region" description="Helical" evidence="7">
    <location>
        <begin position="294"/>
        <end position="314"/>
    </location>
</feature>
<comment type="similarity">
    <text evidence="2">Belongs to the ZIP transporter (TC 2.A.5) family.</text>
</comment>
<dbReference type="Proteomes" id="UP001152795">
    <property type="component" value="Unassembled WGS sequence"/>
</dbReference>
<feature type="compositionally biased region" description="Basic and acidic residues" evidence="6">
    <location>
        <begin position="157"/>
        <end position="166"/>
    </location>
</feature>
<feature type="compositionally biased region" description="Basic and acidic residues" evidence="6">
    <location>
        <begin position="122"/>
        <end position="149"/>
    </location>
</feature>
<evidence type="ECO:0000313" key="9">
    <source>
        <dbReference type="Proteomes" id="UP001152795"/>
    </source>
</evidence>
<dbReference type="GO" id="GO:0005385">
    <property type="term" value="F:zinc ion transmembrane transporter activity"/>
    <property type="evidence" value="ECO:0007669"/>
    <property type="project" value="TreeGrafter"/>
</dbReference>
<keyword evidence="3 7" id="KW-0812">Transmembrane</keyword>
<dbReference type="GO" id="GO:0140410">
    <property type="term" value="F:monoatomic cation:bicarbonate symporter activity"/>
    <property type="evidence" value="ECO:0007669"/>
    <property type="project" value="TreeGrafter"/>
</dbReference>
<feature type="transmembrane region" description="Helical" evidence="7">
    <location>
        <begin position="321"/>
        <end position="337"/>
    </location>
</feature>
<evidence type="ECO:0000313" key="8">
    <source>
        <dbReference type="EMBL" id="CAB4024526.1"/>
    </source>
</evidence>
<evidence type="ECO:0000256" key="7">
    <source>
        <dbReference type="SAM" id="Phobius"/>
    </source>
</evidence>
<dbReference type="PANTHER" id="PTHR12191:SF37">
    <property type="entry name" value="ZINC TRANSPORTER FOI"/>
    <property type="match status" value="1"/>
</dbReference>
<feature type="compositionally biased region" description="Basic and acidic residues" evidence="6">
    <location>
        <begin position="194"/>
        <end position="212"/>
    </location>
</feature>
<reference evidence="8" key="1">
    <citation type="submission" date="2020-04" db="EMBL/GenBank/DDBJ databases">
        <authorList>
            <person name="Alioto T."/>
            <person name="Alioto T."/>
            <person name="Gomez Garrido J."/>
        </authorList>
    </citation>
    <scope>NUCLEOTIDE SEQUENCE</scope>
    <source>
        <strain evidence="8">A484AB</strain>
    </source>
</reference>
<evidence type="ECO:0000256" key="1">
    <source>
        <dbReference type="ARBA" id="ARBA00004141"/>
    </source>
</evidence>
<sequence length="381" mass="41741">MVFVGIYVFFIVECCMKLKLARRKKTDTRILYGAGKQQLQQIAGGTETARLSTAVEAATEDPENAEPSRQSLNTFIMEVTSGNRRSSRQVRDSLWMAYMAAVDDNGEIPSINEDGLPTPGAPKEHYRSNRESYAGRKIETLRENSREDLLPDIPESNNREKTRDSSEGSTSSKAEGENQQNESNHNNNHNHNHAGHDHDHGHGDGNGGDHGHGHSHSHHKEINSNTKIASLAWMVIVGDGFHNLADGLAVGAAFSASFTSGLSTAVAVFCHELPHELGDFAVLVKAGMTVKQAITYNMVSAVISFLGMIVGILIGSNESSIVWVLALTAGMFLYISLVDMLPELCTQLAEEDFKTGLWTFFYQNLGIMTGVLIMYLISLME</sequence>
<evidence type="ECO:0000256" key="4">
    <source>
        <dbReference type="ARBA" id="ARBA00022989"/>
    </source>
</evidence>
<accession>A0A7D9J920</accession>
<dbReference type="Pfam" id="PF02535">
    <property type="entry name" value="Zip"/>
    <property type="match status" value="1"/>
</dbReference>
<keyword evidence="5 7" id="KW-0472">Membrane</keyword>
<evidence type="ECO:0000256" key="5">
    <source>
        <dbReference type="ARBA" id="ARBA00023136"/>
    </source>
</evidence>
<dbReference type="EMBL" id="CACRXK020013081">
    <property type="protein sequence ID" value="CAB4024526.1"/>
    <property type="molecule type" value="Genomic_DNA"/>
</dbReference>
<dbReference type="InterPro" id="IPR050799">
    <property type="entry name" value="ZIP_Transporter"/>
</dbReference>
<keyword evidence="9" id="KW-1185">Reference proteome</keyword>
<dbReference type="InterPro" id="IPR003689">
    <property type="entry name" value="ZIP"/>
</dbReference>
<dbReference type="OrthoDB" id="200954at2759"/>
<dbReference type="GO" id="GO:0005886">
    <property type="term" value="C:plasma membrane"/>
    <property type="evidence" value="ECO:0007669"/>
    <property type="project" value="TreeGrafter"/>
</dbReference>
<name>A0A7D9J920_PARCT</name>
<evidence type="ECO:0000256" key="2">
    <source>
        <dbReference type="ARBA" id="ARBA00006939"/>
    </source>
</evidence>
<organism evidence="8 9">
    <name type="scientific">Paramuricea clavata</name>
    <name type="common">Red gorgonian</name>
    <name type="synonym">Violescent sea-whip</name>
    <dbReference type="NCBI Taxonomy" id="317549"/>
    <lineage>
        <taxon>Eukaryota</taxon>
        <taxon>Metazoa</taxon>
        <taxon>Cnidaria</taxon>
        <taxon>Anthozoa</taxon>
        <taxon>Octocorallia</taxon>
        <taxon>Malacalcyonacea</taxon>
        <taxon>Plexauridae</taxon>
        <taxon>Paramuricea</taxon>
    </lineage>
</organism>
<dbReference type="GO" id="GO:0030003">
    <property type="term" value="P:intracellular monoatomic cation homeostasis"/>
    <property type="evidence" value="ECO:0007669"/>
    <property type="project" value="TreeGrafter"/>
</dbReference>
<comment type="subcellular location">
    <subcellularLocation>
        <location evidence="1">Membrane</location>
        <topology evidence="1">Multi-pass membrane protein</topology>
    </subcellularLocation>
</comment>
<evidence type="ECO:0000256" key="6">
    <source>
        <dbReference type="SAM" id="MobiDB-lite"/>
    </source>
</evidence>
<evidence type="ECO:0000256" key="3">
    <source>
        <dbReference type="ARBA" id="ARBA00022692"/>
    </source>
</evidence>